<reference evidence="2" key="1">
    <citation type="journal article" date="2023" name="Nat. Commun.">
        <title>Diploid and tetraploid genomes of Acorus and the evolution of monocots.</title>
        <authorList>
            <person name="Ma L."/>
            <person name="Liu K.W."/>
            <person name="Li Z."/>
            <person name="Hsiao Y.Y."/>
            <person name="Qi Y."/>
            <person name="Fu T."/>
            <person name="Tang G.D."/>
            <person name="Zhang D."/>
            <person name="Sun W.H."/>
            <person name="Liu D.K."/>
            <person name="Li Y."/>
            <person name="Chen G.Z."/>
            <person name="Liu X.D."/>
            <person name="Liao X.Y."/>
            <person name="Jiang Y.T."/>
            <person name="Yu X."/>
            <person name="Hao Y."/>
            <person name="Huang J."/>
            <person name="Zhao X.W."/>
            <person name="Ke S."/>
            <person name="Chen Y.Y."/>
            <person name="Wu W.L."/>
            <person name="Hsu J.L."/>
            <person name="Lin Y.F."/>
            <person name="Huang M.D."/>
            <person name="Li C.Y."/>
            <person name="Huang L."/>
            <person name="Wang Z.W."/>
            <person name="Zhao X."/>
            <person name="Zhong W.Y."/>
            <person name="Peng D.H."/>
            <person name="Ahmad S."/>
            <person name="Lan S."/>
            <person name="Zhang J.S."/>
            <person name="Tsai W.C."/>
            <person name="Van de Peer Y."/>
            <person name="Liu Z.J."/>
        </authorList>
    </citation>
    <scope>NUCLEOTIDE SEQUENCE</scope>
    <source>
        <strain evidence="2">SCP</strain>
    </source>
</reference>
<sequence length="79" mass="9246">MDEKETNQWYDNGQPDEIDESQNIAPPSDYGVSITVAQALKRPHAKRHYRAHTHVIAGITDWRMVLTRKTKRRIIYAQQ</sequence>
<evidence type="ECO:0000313" key="3">
    <source>
        <dbReference type="Proteomes" id="UP001179952"/>
    </source>
</evidence>
<evidence type="ECO:0000313" key="2">
    <source>
        <dbReference type="EMBL" id="KAK1267795.1"/>
    </source>
</evidence>
<name>A0AAV9AU34_ACOGR</name>
<gene>
    <name evidence="2" type="ORF">QJS04_geneDACA006212</name>
</gene>
<reference evidence="2" key="2">
    <citation type="submission" date="2023-06" db="EMBL/GenBank/DDBJ databases">
        <authorList>
            <person name="Ma L."/>
            <person name="Liu K.-W."/>
            <person name="Li Z."/>
            <person name="Hsiao Y.-Y."/>
            <person name="Qi Y."/>
            <person name="Fu T."/>
            <person name="Tang G."/>
            <person name="Zhang D."/>
            <person name="Sun W.-H."/>
            <person name="Liu D.-K."/>
            <person name="Li Y."/>
            <person name="Chen G.-Z."/>
            <person name="Liu X.-D."/>
            <person name="Liao X.-Y."/>
            <person name="Jiang Y.-T."/>
            <person name="Yu X."/>
            <person name="Hao Y."/>
            <person name="Huang J."/>
            <person name="Zhao X.-W."/>
            <person name="Ke S."/>
            <person name="Chen Y.-Y."/>
            <person name="Wu W.-L."/>
            <person name="Hsu J.-L."/>
            <person name="Lin Y.-F."/>
            <person name="Huang M.-D."/>
            <person name="Li C.-Y."/>
            <person name="Huang L."/>
            <person name="Wang Z.-W."/>
            <person name="Zhao X."/>
            <person name="Zhong W.-Y."/>
            <person name="Peng D.-H."/>
            <person name="Ahmad S."/>
            <person name="Lan S."/>
            <person name="Zhang J.-S."/>
            <person name="Tsai W.-C."/>
            <person name="Van De Peer Y."/>
            <person name="Liu Z.-J."/>
        </authorList>
    </citation>
    <scope>NUCLEOTIDE SEQUENCE</scope>
    <source>
        <strain evidence="2">SCP</strain>
        <tissue evidence="2">Leaves</tissue>
    </source>
</reference>
<accession>A0AAV9AU34</accession>
<dbReference type="Proteomes" id="UP001179952">
    <property type="component" value="Unassembled WGS sequence"/>
</dbReference>
<dbReference type="AlphaFoldDB" id="A0AAV9AU34"/>
<comment type="caution">
    <text evidence="2">The sequence shown here is derived from an EMBL/GenBank/DDBJ whole genome shotgun (WGS) entry which is preliminary data.</text>
</comment>
<feature type="region of interest" description="Disordered" evidence="1">
    <location>
        <begin position="1"/>
        <end position="24"/>
    </location>
</feature>
<proteinExistence type="predicted"/>
<evidence type="ECO:0000256" key="1">
    <source>
        <dbReference type="SAM" id="MobiDB-lite"/>
    </source>
</evidence>
<dbReference type="EMBL" id="JAUJYN010000006">
    <property type="protein sequence ID" value="KAK1267795.1"/>
    <property type="molecule type" value="Genomic_DNA"/>
</dbReference>
<organism evidence="2 3">
    <name type="scientific">Acorus gramineus</name>
    <name type="common">Dwarf sweet flag</name>
    <dbReference type="NCBI Taxonomy" id="55184"/>
    <lineage>
        <taxon>Eukaryota</taxon>
        <taxon>Viridiplantae</taxon>
        <taxon>Streptophyta</taxon>
        <taxon>Embryophyta</taxon>
        <taxon>Tracheophyta</taxon>
        <taxon>Spermatophyta</taxon>
        <taxon>Magnoliopsida</taxon>
        <taxon>Liliopsida</taxon>
        <taxon>Acoraceae</taxon>
        <taxon>Acorus</taxon>
    </lineage>
</organism>
<keyword evidence="3" id="KW-1185">Reference proteome</keyword>
<protein>
    <submittedName>
        <fullName evidence="2">Uncharacterized protein</fullName>
    </submittedName>
</protein>